<accession>X1ARA1</accession>
<reference evidence="3" key="1">
    <citation type="journal article" date="2014" name="Front. Microbiol.">
        <title>High frequency of phylogenetically diverse reductive dehalogenase-homologous genes in deep subseafloor sedimentary metagenomes.</title>
        <authorList>
            <person name="Kawai M."/>
            <person name="Futagami T."/>
            <person name="Toyoda A."/>
            <person name="Takaki Y."/>
            <person name="Nishi S."/>
            <person name="Hori S."/>
            <person name="Arai W."/>
            <person name="Tsubouchi T."/>
            <person name="Morono Y."/>
            <person name="Uchiyama I."/>
            <person name="Ito T."/>
            <person name="Fujiyama A."/>
            <person name="Inagaki F."/>
            <person name="Takami H."/>
        </authorList>
    </citation>
    <scope>NUCLEOTIDE SEQUENCE</scope>
    <source>
        <strain evidence="3">Expedition CK06-06</strain>
    </source>
</reference>
<evidence type="ECO:0000259" key="2">
    <source>
        <dbReference type="Pfam" id="PF10145"/>
    </source>
</evidence>
<evidence type="ECO:0000313" key="3">
    <source>
        <dbReference type="EMBL" id="GAG71862.1"/>
    </source>
</evidence>
<sequence>MALETGGSLYWRTRIDNTGLKTGAVQAKGILRGLTRSITGMDVFAGLGIAAALVFAKITKEVYNFSRNFESAMKEVQTISKAVQNNFKGISKEIIDMSKTVPDNAQKLSKALYQIVSAGYDGAEAMDILRTSAELAVATVTDTFTAADALTYVMNAYGIAAGTASQISDKLFTIVRLG</sequence>
<dbReference type="EMBL" id="BART01003074">
    <property type="protein sequence ID" value="GAG71862.1"/>
    <property type="molecule type" value="Genomic_DNA"/>
</dbReference>
<dbReference type="NCBIfam" id="TIGR01760">
    <property type="entry name" value="tape_meas_TP901"/>
    <property type="match status" value="1"/>
</dbReference>
<protein>
    <recommendedName>
        <fullName evidence="2">Phage tail tape measure protein domain-containing protein</fullName>
    </recommendedName>
</protein>
<dbReference type="PANTHER" id="PTHR37813:SF1">
    <property type="entry name" value="FELS-2 PROPHAGE PROTEIN"/>
    <property type="match status" value="1"/>
</dbReference>
<name>X1ARA1_9ZZZZ</name>
<gene>
    <name evidence="3" type="ORF">S01H4_08793</name>
</gene>
<evidence type="ECO:0000256" key="1">
    <source>
        <dbReference type="ARBA" id="ARBA00022612"/>
    </source>
</evidence>
<dbReference type="AlphaFoldDB" id="X1ARA1"/>
<keyword evidence="1" id="KW-1188">Viral release from host cell</keyword>
<dbReference type="Pfam" id="PF10145">
    <property type="entry name" value="PhageMin_Tail"/>
    <property type="match status" value="1"/>
</dbReference>
<organism evidence="3">
    <name type="scientific">marine sediment metagenome</name>
    <dbReference type="NCBI Taxonomy" id="412755"/>
    <lineage>
        <taxon>unclassified sequences</taxon>
        <taxon>metagenomes</taxon>
        <taxon>ecological metagenomes</taxon>
    </lineage>
</organism>
<proteinExistence type="predicted"/>
<feature type="domain" description="Phage tail tape measure protein" evidence="2">
    <location>
        <begin position="92"/>
        <end position="176"/>
    </location>
</feature>
<dbReference type="PANTHER" id="PTHR37813">
    <property type="entry name" value="FELS-2 PROPHAGE PROTEIN"/>
    <property type="match status" value="1"/>
</dbReference>
<feature type="non-terminal residue" evidence="3">
    <location>
        <position position="178"/>
    </location>
</feature>
<comment type="caution">
    <text evidence="3">The sequence shown here is derived from an EMBL/GenBank/DDBJ whole genome shotgun (WGS) entry which is preliminary data.</text>
</comment>
<dbReference type="InterPro" id="IPR010090">
    <property type="entry name" value="Phage_tape_meas"/>
</dbReference>